<dbReference type="Pfam" id="PF00481">
    <property type="entry name" value="PP2C"/>
    <property type="match status" value="1"/>
</dbReference>
<dbReference type="AlphaFoldDB" id="F0WZQ0"/>
<dbReference type="Gene3D" id="3.60.40.10">
    <property type="entry name" value="PPM-type phosphatase domain"/>
    <property type="match status" value="1"/>
</dbReference>
<dbReference type="HOGENOM" id="CLU_013173_1_1_1"/>
<dbReference type="GO" id="GO:0004722">
    <property type="term" value="F:protein serine/threonine phosphatase activity"/>
    <property type="evidence" value="ECO:0007669"/>
    <property type="project" value="InterPro"/>
</dbReference>
<reference evidence="2" key="2">
    <citation type="submission" date="2011-02" db="EMBL/GenBank/DDBJ databases">
        <authorList>
            <person name="MacLean D."/>
        </authorList>
    </citation>
    <scope>NUCLEOTIDE SEQUENCE</scope>
</reference>
<accession>F0WZQ0</accession>
<dbReference type="PANTHER" id="PTHR47992">
    <property type="entry name" value="PROTEIN PHOSPHATASE"/>
    <property type="match status" value="1"/>
</dbReference>
<dbReference type="SMART" id="SM00331">
    <property type="entry name" value="PP2C_SIG"/>
    <property type="match status" value="1"/>
</dbReference>
<dbReference type="InterPro" id="IPR015655">
    <property type="entry name" value="PP2C"/>
</dbReference>
<evidence type="ECO:0000259" key="1">
    <source>
        <dbReference type="PROSITE" id="PS51746"/>
    </source>
</evidence>
<evidence type="ECO:0000313" key="2">
    <source>
        <dbReference type="EMBL" id="CCA26976.1"/>
    </source>
</evidence>
<sequence>MLSEMLRASDSIEGEKESMFLDFQNPLHTVKESNSTILTTKLIASFKSADDLVGSKTASEVQVKTTNTVIDAKPSVLVEAPKSSTACSTVRGQITNTSSCGFATHCGQRYTQEDTYFVGQVCYQRNTLNGVFRTDFPGCFGIFDGHGGIRASTFCANYAFRKFGRKIQENGASIEEVLYDAIYALDDDFCAIIRRSQAQRHARSKEEGSTCLLAVIRDNIVHIANVGDSRAIICTHKGKYISLSRDHKPQVGEERVKIEARGGIVTGYPACFYAIWPINKLIDVPRVNGLLSMSRSIGDVGLKPWITCEPDITTRQLCAKTDKFLILATDGLWDVLSSRKAAKIAYCYDDPQDAADALILEALRRKTHDNITVLIIDLASYF</sequence>
<dbReference type="SUPFAM" id="SSF81606">
    <property type="entry name" value="PP2C-like"/>
    <property type="match status" value="1"/>
</dbReference>
<dbReference type="EMBL" id="FR824481">
    <property type="protein sequence ID" value="CCA26976.1"/>
    <property type="molecule type" value="Genomic_DNA"/>
</dbReference>
<gene>
    <name evidence="2" type="primary">AlNc14C438G11640</name>
    <name evidence="2" type="ORF">ALNC14_131200</name>
</gene>
<proteinExistence type="predicted"/>
<dbReference type="CDD" id="cd00143">
    <property type="entry name" value="PP2Cc"/>
    <property type="match status" value="1"/>
</dbReference>
<organism evidence="2">
    <name type="scientific">Albugo laibachii Nc14</name>
    <dbReference type="NCBI Taxonomy" id="890382"/>
    <lineage>
        <taxon>Eukaryota</taxon>
        <taxon>Sar</taxon>
        <taxon>Stramenopiles</taxon>
        <taxon>Oomycota</taxon>
        <taxon>Peronosporomycetes</taxon>
        <taxon>Albuginales</taxon>
        <taxon>Albuginaceae</taxon>
        <taxon>Albugo</taxon>
    </lineage>
</organism>
<reference evidence="2" key="1">
    <citation type="journal article" date="2011" name="PLoS Biol.">
        <title>Gene gain and loss during evolution of obligate parasitism in the white rust pathogen of Arabidopsis thaliana.</title>
        <authorList>
            <person name="Kemen E."/>
            <person name="Gardiner A."/>
            <person name="Schultz-Larsen T."/>
            <person name="Kemen A.C."/>
            <person name="Balmuth A.L."/>
            <person name="Robert-Seilaniantz A."/>
            <person name="Bailey K."/>
            <person name="Holub E."/>
            <person name="Studholme D.J."/>
            <person name="Maclean D."/>
            <person name="Jones J.D."/>
        </authorList>
    </citation>
    <scope>NUCLEOTIDE SEQUENCE</scope>
</reference>
<name>F0WZQ0_9STRA</name>
<dbReference type="PROSITE" id="PS51746">
    <property type="entry name" value="PPM_2"/>
    <property type="match status" value="1"/>
</dbReference>
<feature type="domain" description="PPM-type phosphatase" evidence="1">
    <location>
        <begin position="99"/>
        <end position="378"/>
    </location>
</feature>
<dbReference type="SMART" id="SM00332">
    <property type="entry name" value="PP2Cc"/>
    <property type="match status" value="1"/>
</dbReference>
<protein>
    <submittedName>
        <fullName evidence="2">Protein phosphatase 2Crelated / PP2Crelated putativ</fullName>
    </submittedName>
</protein>
<dbReference type="InterPro" id="IPR001932">
    <property type="entry name" value="PPM-type_phosphatase-like_dom"/>
</dbReference>
<dbReference type="InterPro" id="IPR036457">
    <property type="entry name" value="PPM-type-like_dom_sf"/>
</dbReference>